<feature type="binding site" evidence="1">
    <location>
        <position position="48"/>
    </location>
    <ligand>
        <name>Mg(2+)</name>
        <dbReference type="ChEBI" id="CHEBI:18420"/>
        <label>3</label>
    </ligand>
</feature>
<dbReference type="PANTHER" id="PTHR30270">
    <property type="entry name" value="THIAMINE-MONOPHOSPHATE KINASE"/>
    <property type="match status" value="1"/>
</dbReference>
<evidence type="ECO:0000256" key="1">
    <source>
        <dbReference type="HAMAP-Rule" id="MF_02128"/>
    </source>
</evidence>
<feature type="binding site" evidence="1">
    <location>
        <position position="96"/>
    </location>
    <ligand>
        <name>Mg(2+)</name>
        <dbReference type="ChEBI" id="CHEBI:18420"/>
        <label>2</label>
    </ligand>
</feature>
<evidence type="ECO:0000313" key="4">
    <source>
        <dbReference type="EMBL" id="MCE7008591.1"/>
    </source>
</evidence>
<keyword evidence="1" id="KW-0784">Thiamine biosynthesis</keyword>
<feature type="binding site" evidence="1">
    <location>
        <position position="239"/>
    </location>
    <ligand>
        <name>Mg(2+)</name>
        <dbReference type="ChEBI" id="CHEBI:18420"/>
        <label>3</label>
    </ligand>
</feature>
<keyword evidence="5" id="KW-1185">Reference proteome</keyword>
<comment type="similarity">
    <text evidence="1">Belongs to the thiamine-monophosphate kinase family.</text>
</comment>
<evidence type="ECO:0000259" key="3">
    <source>
        <dbReference type="Pfam" id="PF02769"/>
    </source>
</evidence>
<comment type="catalytic activity">
    <reaction evidence="1">
        <text>thiamine phosphate + ATP = thiamine diphosphate + ADP</text>
        <dbReference type="Rhea" id="RHEA:15913"/>
        <dbReference type="ChEBI" id="CHEBI:30616"/>
        <dbReference type="ChEBI" id="CHEBI:37575"/>
        <dbReference type="ChEBI" id="CHEBI:58937"/>
        <dbReference type="ChEBI" id="CHEBI:456216"/>
        <dbReference type="EC" id="2.7.4.16"/>
    </reaction>
</comment>
<gene>
    <name evidence="1 4" type="primary">thiL</name>
    <name evidence="4" type="ORF">LWC34_38130</name>
</gene>
<dbReference type="InterPro" id="IPR010918">
    <property type="entry name" value="PurM-like_C_dom"/>
</dbReference>
<feature type="binding site" evidence="1">
    <location>
        <position position="169"/>
    </location>
    <ligand>
        <name>ATP</name>
        <dbReference type="ChEBI" id="CHEBI:30616"/>
    </ligand>
</feature>
<feature type="binding site" evidence="1">
    <location>
        <position position="96"/>
    </location>
    <ligand>
        <name>Mg(2+)</name>
        <dbReference type="ChEBI" id="CHEBI:18420"/>
        <label>4</label>
    </ligand>
</feature>
<dbReference type="HAMAP" id="MF_02128">
    <property type="entry name" value="TMP_kinase"/>
    <property type="match status" value="1"/>
</dbReference>
<keyword evidence="1 4" id="KW-0808">Transferase</keyword>
<name>A0ABS8ZPN6_9PSEU</name>
<dbReference type="SUPFAM" id="SSF55326">
    <property type="entry name" value="PurM N-terminal domain-like"/>
    <property type="match status" value="1"/>
</dbReference>
<comment type="caution">
    <text evidence="1">Lacks conserved residue(s) required for the propagation of feature annotation.</text>
</comment>
<evidence type="ECO:0000313" key="5">
    <source>
        <dbReference type="Proteomes" id="UP001521150"/>
    </source>
</evidence>
<feature type="domain" description="PurM-like N-terminal" evidence="2">
    <location>
        <begin position="47"/>
        <end position="160"/>
    </location>
</feature>
<keyword evidence="1" id="KW-0067">ATP-binding</keyword>
<feature type="binding site" evidence="1">
    <location>
        <position position="242"/>
    </location>
    <ligand>
        <name>Mg(2+)</name>
        <dbReference type="ChEBI" id="CHEBI:18420"/>
        <label>5</label>
    </ligand>
</feature>
<feature type="binding site" evidence="1">
    <location>
        <position position="48"/>
    </location>
    <ligand>
        <name>Mg(2+)</name>
        <dbReference type="ChEBI" id="CHEBI:18420"/>
        <label>4</label>
    </ligand>
</feature>
<feature type="binding site" evidence="1">
    <location>
        <position position="241"/>
    </location>
    <ligand>
        <name>ATP</name>
        <dbReference type="ChEBI" id="CHEBI:30616"/>
    </ligand>
</feature>
<feature type="binding site" evidence="1">
    <location>
        <position position="96"/>
    </location>
    <ligand>
        <name>Mg(2+)</name>
        <dbReference type="ChEBI" id="CHEBI:18420"/>
        <label>3</label>
    </ligand>
</feature>
<dbReference type="Proteomes" id="UP001521150">
    <property type="component" value="Unassembled WGS sequence"/>
</dbReference>
<feature type="binding site" evidence="1">
    <location>
        <position position="65"/>
    </location>
    <ligand>
        <name>Mg(2+)</name>
        <dbReference type="ChEBI" id="CHEBI:18420"/>
        <label>2</label>
    </ligand>
</feature>
<dbReference type="InterPro" id="IPR036921">
    <property type="entry name" value="PurM-like_N_sf"/>
</dbReference>
<proteinExistence type="inferred from homology"/>
<dbReference type="InterPro" id="IPR016188">
    <property type="entry name" value="PurM-like_N"/>
</dbReference>
<comment type="pathway">
    <text evidence="1">Cofactor biosynthesis; thiamine diphosphate biosynthesis; thiamine diphosphate from thiamine phosphate: step 1/1.</text>
</comment>
<dbReference type="InterPro" id="IPR036676">
    <property type="entry name" value="PurM-like_C_sf"/>
</dbReference>
<feature type="binding site" evidence="1">
    <location>
        <begin position="143"/>
        <end position="144"/>
    </location>
    <ligand>
        <name>ATP</name>
        <dbReference type="ChEBI" id="CHEBI:30616"/>
    </ligand>
</feature>
<feature type="binding site" evidence="1">
    <location>
        <position position="144"/>
    </location>
    <ligand>
        <name>Mg(2+)</name>
        <dbReference type="ChEBI" id="CHEBI:18420"/>
        <label>1</label>
    </ligand>
</feature>
<comment type="miscellaneous">
    <text evidence="1">Reaction mechanism of ThiL seems to utilize a direct, inline transfer of the gamma-phosphate of ATP to TMP rather than a phosphorylated enzyme intermediate.</text>
</comment>
<protein>
    <recommendedName>
        <fullName evidence="1">Thiamine-monophosphate kinase</fullName>
        <shortName evidence="1">TMP kinase</shortName>
        <shortName evidence="1">Thiamine-phosphate kinase</shortName>
        <ecNumber evidence="1">2.7.4.16</ecNumber>
    </recommendedName>
</protein>
<feature type="binding site" evidence="1">
    <location>
        <position position="64"/>
    </location>
    <ligand>
        <name>Mg(2+)</name>
        <dbReference type="ChEBI" id="CHEBI:18420"/>
        <label>1</label>
    </ligand>
</feature>
<dbReference type="PIRSF" id="PIRSF005303">
    <property type="entry name" value="Thiam_monoph_kin"/>
    <property type="match status" value="1"/>
</dbReference>
<sequence>MRRRHSDEPTRLAEYIAKIFRLDTGTNEVEVAPGTSARTVFGADAQDDCAVVRMTGEQDLVVGTDYVRGPKFRLYEMGHLSLFDLGYYLVAANVSDVAAMGARPLGLLSVVRYPPDMPDDDFLQVLAGIRAAASDFRCPSIGGDIGSAERLFLSATALGVCPPGKALLRNGARPGDVLCLTGPTGTAGAAMAYLRSGLEHAEIEREHREVLLSSWQRPRAKVAEGALLGDSGVVTSCQDTSDGLKAAVHGIADASGVGFVIDQARIPVAAEVRAVCKFLGTDLMATVMGDSVDFQLVFTAPRDELSRLGLEIHPIGVATRERSVVLAGAGARRSELPGAAWRHVDEAQQGKGD</sequence>
<dbReference type="Pfam" id="PF00586">
    <property type="entry name" value="AIRS"/>
    <property type="match status" value="1"/>
</dbReference>
<feature type="domain" description="PurM-like C-terminal" evidence="3">
    <location>
        <begin position="173"/>
        <end position="286"/>
    </location>
</feature>
<dbReference type="SUPFAM" id="SSF56042">
    <property type="entry name" value="PurM C-terminal domain-like"/>
    <property type="match status" value="1"/>
</dbReference>
<dbReference type="NCBIfam" id="TIGR01379">
    <property type="entry name" value="thiL"/>
    <property type="match status" value="1"/>
</dbReference>
<feature type="binding site" evidence="1">
    <location>
        <position position="65"/>
    </location>
    <ligand>
        <name>Mg(2+)</name>
        <dbReference type="ChEBI" id="CHEBI:18420"/>
        <label>1</label>
    </ligand>
</feature>
<dbReference type="InterPro" id="IPR006283">
    <property type="entry name" value="ThiL-like"/>
</dbReference>
<keyword evidence="1" id="KW-0460">Magnesium</keyword>
<comment type="function">
    <text evidence="1">Catalyzes the ATP-dependent phosphorylation of thiamine-monophosphate (TMP) to form thiamine-pyrophosphate (TPP), the active form of vitamin B1.</text>
</comment>
<reference evidence="4 5" key="1">
    <citation type="submission" date="2021-12" db="EMBL/GenBank/DDBJ databases">
        <title>Genome sequence of Kibdelosporangium philippinense ATCC 49844.</title>
        <authorList>
            <person name="Fedorov E.A."/>
            <person name="Omeragic M."/>
            <person name="Shalygina K.F."/>
            <person name="Maclea K.S."/>
        </authorList>
    </citation>
    <scope>NUCLEOTIDE SEQUENCE [LARGE SCALE GENOMIC DNA]</scope>
    <source>
        <strain evidence="4 5">ATCC 49844</strain>
    </source>
</reference>
<feature type="binding site" evidence="1">
    <location>
        <position position="341"/>
    </location>
    <ligand>
        <name>substrate</name>
    </ligand>
</feature>
<dbReference type="RefSeq" id="WP_233730076.1">
    <property type="nucleotide sequence ID" value="NZ_JAJVCN010000003.1"/>
</dbReference>
<organism evidence="4 5">
    <name type="scientific">Kibdelosporangium philippinense</name>
    <dbReference type="NCBI Taxonomy" id="211113"/>
    <lineage>
        <taxon>Bacteria</taxon>
        <taxon>Bacillati</taxon>
        <taxon>Actinomycetota</taxon>
        <taxon>Actinomycetes</taxon>
        <taxon>Pseudonocardiales</taxon>
        <taxon>Pseudonocardiaceae</taxon>
        <taxon>Kibdelosporangium</taxon>
    </lineage>
</organism>
<dbReference type="Gene3D" id="3.30.1330.10">
    <property type="entry name" value="PurM-like, N-terminal domain"/>
    <property type="match status" value="1"/>
</dbReference>
<dbReference type="EC" id="2.7.4.16" evidence="1"/>
<dbReference type="PANTHER" id="PTHR30270:SF3">
    <property type="entry name" value="THIAMINE-MONOPHOSPHATE KINASE"/>
    <property type="match status" value="1"/>
</dbReference>
<dbReference type="CDD" id="cd02194">
    <property type="entry name" value="ThiL"/>
    <property type="match status" value="1"/>
</dbReference>
<evidence type="ECO:0000259" key="2">
    <source>
        <dbReference type="Pfam" id="PF00586"/>
    </source>
</evidence>
<comment type="caution">
    <text evidence="4">The sequence shown here is derived from an EMBL/GenBank/DDBJ whole genome shotgun (WGS) entry which is preliminary data.</text>
</comment>
<keyword evidence="1 4" id="KW-0418">Kinase</keyword>
<dbReference type="EMBL" id="JAJVCN010000003">
    <property type="protein sequence ID" value="MCE7008591.1"/>
    <property type="molecule type" value="Genomic_DNA"/>
</dbReference>
<accession>A0ABS8ZPN6</accession>
<dbReference type="Pfam" id="PF02769">
    <property type="entry name" value="AIRS_C"/>
    <property type="match status" value="1"/>
</dbReference>
<dbReference type="GO" id="GO:0009030">
    <property type="term" value="F:thiamine-phosphate kinase activity"/>
    <property type="evidence" value="ECO:0007669"/>
    <property type="project" value="UniProtKB-EC"/>
</dbReference>
<dbReference type="Gene3D" id="3.90.650.10">
    <property type="entry name" value="PurM-like C-terminal domain"/>
    <property type="match status" value="1"/>
</dbReference>
<keyword evidence="1" id="KW-0547">Nucleotide-binding</keyword>
<keyword evidence="1" id="KW-0479">Metal-binding</keyword>